<dbReference type="Pfam" id="PF04397">
    <property type="entry name" value="LytTR"/>
    <property type="match status" value="1"/>
</dbReference>
<evidence type="ECO:0000256" key="3">
    <source>
        <dbReference type="PROSITE-ProRule" id="PRU00169"/>
    </source>
</evidence>
<dbReference type="Pfam" id="PF00072">
    <property type="entry name" value="Response_reg"/>
    <property type="match status" value="1"/>
</dbReference>
<accession>A0ABZ0U537</accession>
<dbReference type="Proteomes" id="UP001325248">
    <property type="component" value="Chromosome"/>
</dbReference>
<gene>
    <name evidence="6" type="primary">btsR_2</name>
    <name evidence="6" type="ORF">BLCOC_06580</name>
</gene>
<name>A0ABZ0U537_9FIRM</name>
<sequence>MKVAICDDELSHCGTLERYLMKISEKYINLTVDIDVYQSGEEMLRVIETEKARPQILFLDMEMDGMNGIETARKLRDRDRSMLIIYVTSYDKYTMDSFEVSPFRYLLKPVDYERIEQVFSAAVDEILNNHASLFFKRNNEQVQINCEEIISIISENGRMLRVITREEQPEDLFYAKLKDIEKQLNPFVFVKVNQGTIINLNFVHIISSEEVHLTSGEMVPISRGRKKAVKEAYSLYVKRKAGICP</sequence>
<evidence type="ECO:0000259" key="5">
    <source>
        <dbReference type="PROSITE" id="PS50930"/>
    </source>
</evidence>
<feature type="modified residue" description="4-aspartylphosphate" evidence="3">
    <location>
        <position position="60"/>
    </location>
</feature>
<reference evidence="6" key="1">
    <citation type="submission" date="2023-10" db="EMBL/GenBank/DDBJ databases">
        <title>Genome sequence of Blautia coccoides DSM 935.</title>
        <authorList>
            <person name="Boeer T."/>
            <person name="Bengelsdorf F.R."/>
            <person name="Daniel R."/>
            <person name="Poehlein A."/>
        </authorList>
    </citation>
    <scope>NUCLEOTIDE SEQUENCE [LARGE SCALE GENOMIC DNA]</scope>
    <source>
        <strain evidence="6">DSM 935</strain>
    </source>
</reference>
<evidence type="ECO:0000256" key="2">
    <source>
        <dbReference type="ARBA" id="ARBA00024867"/>
    </source>
</evidence>
<evidence type="ECO:0000313" key="7">
    <source>
        <dbReference type="Proteomes" id="UP001325248"/>
    </source>
</evidence>
<protein>
    <recommendedName>
        <fullName evidence="1">Stage 0 sporulation protein A homolog</fullName>
    </recommendedName>
</protein>
<dbReference type="InterPro" id="IPR011006">
    <property type="entry name" value="CheY-like_superfamily"/>
</dbReference>
<proteinExistence type="predicted"/>
<dbReference type="SUPFAM" id="SSF52172">
    <property type="entry name" value="CheY-like"/>
    <property type="match status" value="1"/>
</dbReference>
<evidence type="ECO:0000256" key="1">
    <source>
        <dbReference type="ARBA" id="ARBA00018672"/>
    </source>
</evidence>
<keyword evidence="3" id="KW-0597">Phosphoprotein</keyword>
<dbReference type="PANTHER" id="PTHR37299:SF1">
    <property type="entry name" value="STAGE 0 SPORULATION PROTEIN A HOMOLOG"/>
    <property type="match status" value="1"/>
</dbReference>
<dbReference type="InterPro" id="IPR007492">
    <property type="entry name" value="LytTR_DNA-bd_dom"/>
</dbReference>
<dbReference type="PANTHER" id="PTHR37299">
    <property type="entry name" value="TRANSCRIPTIONAL REGULATOR-RELATED"/>
    <property type="match status" value="1"/>
</dbReference>
<dbReference type="SMART" id="SM00850">
    <property type="entry name" value="LytTR"/>
    <property type="match status" value="1"/>
</dbReference>
<keyword evidence="7" id="KW-1185">Reference proteome</keyword>
<evidence type="ECO:0000313" key="6">
    <source>
        <dbReference type="EMBL" id="WPX72322.1"/>
    </source>
</evidence>
<dbReference type="InterPro" id="IPR046947">
    <property type="entry name" value="LytR-like"/>
</dbReference>
<evidence type="ECO:0000259" key="4">
    <source>
        <dbReference type="PROSITE" id="PS50110"/>
    </source>
</evidence>
<dbReference type="InterPro" id="IPR001789">
    <property type="entry name" value="Sig_transdc_resp-reg_receiver"/>
</dbReference>
<feature type="domain" description="Response regulatory" evidence="4">
    <location>
        <begin position="2"/>
        <end position="123"/>
    </location>
</feature>
<dbReference type="Gene3D" id="2.40.50.1020">
    <property type="entry name" value="LytTr DNA-binding domain"/>
    <property type="match status" value="1"/>
</dbReference>
<dbReference type="Gene3D" id="3.40.50.2300">
    <property type="match status" value="1"/>
</dbReference>
<dbReference type="EMBL" id="CP136422">
    <property type="protein sequence ID" value="WPX72322.1"/>
    <property type="molecule type" value="Genomic_DNA"/>
</dbReference>
<organism evidence="6 7">
    <name type="scientific">Blautia producta</name>
    <dbReference type="NCBI Taxonomy" id="33035"/>
    <lineage>
        <taxon>Bacteria</taxon>
        <taxon>Bacillati</taxon>
        <taxon>Bacillota</taxon>
        <taxon>Clostridia</taxon>
        <taxon>Lachnospirales</taxon>
        <taxon>Lachnospiraceae</taxon>
        <taxon>Blautia</taxon>
    </lineage>
</organism>
<dbReference type="PROSITE" id="PS50930">
    <property type="entry name" value="HTH_LYTTR"/>
    <property type="match status" value="1"/>
</dbReference>
<dbReference type="PROSITE" id="PS50110">
    <property type="entry name" value="RESPONSE_REGULATORY"/>
    <property type="match status" value="1"/>
</dbReference>
<comment type="function">
    <text evidence="2">May play the central regulatory role in sporulation. It may be an element of the effector pathway responsible for the activation of sporulation genes in response to nutritional stress. Spo0A may act in concert with spo0H (a sigma factor) to control the expression of some genes that are critical to the sporulation process.</text>
</comment>
<dbReference type="SMART" id="SM00448">
    <property type="entry name" value="REC"/>
    <property type="match status" value="1"/>
</dbReference>
<feature type="domain" description="HTH LytTR-type" evidence="5">
    <location>
        <begin position="133"/>
        <end position="235"/>
    </location>
</feature>